<evidence type="ECO:0000313" key="3">
    <source>
        <dbReference type="Proteomes" id="UP000198943"/>
    </source>
</evidence>
<dbReference type="OrthoDB" id="1669700at2"/>
<dbReference type="RefSeq" id="WP_093731157.1">
    <property type="nucleotide sequence ID" value="NZ_FMYW01000021.1"/>
</dbReference>
<dbReference type="Proteomes" id="UP000198943">
    <property type="component" value="Unassembled WGS sequence"/>
</dbReference>
<organism evidence="2 3">
    <name type="scientific">Succiniclasticum ruminis</name>
    <dbReference type="NCBI Taxonomy" id="40841"/>
    <lineage>
        <taxon>Bacteria</taxon>
        <taxon>Bacillati</taxon>
        <taxon>Bacillota</taxon>
        <taxon>Negativicutes</taxon>
        <taxon>Acidaminococcales</taxon>
        <taxon>Acidaminococcaceae</taxon>
        <taxon>Succiniclasticum</taxon>
    </lineage>
</organism>
<name>A0A1G6P7H1_9FIRM</name>
<protein>
    <submittedName>
        <fullName evidence="2">Uncharacterized protein</fullName>
    </submittedName>
</protein>
<reference evidence="3" key="1">
    <citation type="submission" date="2016-10" db="EMBL/GenBank/DDBJ databases">
        <authorList>
            <person name="Varghese N."/>
            <person name="Submissions S."/>
        </authorList>
    </citation>
    <scope>NUCLEOTIDE SEQUENCE [LARGE SCALE GENOMIC DNA]</scope>
    <source>
        <strain evidence="3">DSM 11005</strain>
    </source>
</reference>
<proteinExistence type="predicted"/>
<accession>A0A1G6P7H1</accession>
<evidence type="ECO:0000313" key="2">
    <source>
        <dbReference type="EMBL" id="SDC75891.1"/>
    </source>
</evidence>
<sequence>MRKHLFGLVLTLLVAVSALLGTVTAEAAGNFVQVADTGVLELKSNQKWEKEYRTKMGDVKIRFRNLANSKENKRYHLIIWWRDPGTKEYTRVADGYSPKNTFGYAFKVFRDNKTGRVYFAMDAHGRLVLYGYDTFAKKLEMYVDSINYWSPLPLPSMLVRPDGDLELRFDDVKRAAEPTRYRLFWDAGRNWFGYQDLNVPVYHDVPTTYDNTVYDTSVHEAPTIYEGVD</sequence>
<dbReference type="EMBL" id="FMYW01000021">
    <property type="protein sequence ID" value="SDC75891.1"/>
    <property type="molecule type" value="Genomic_DNA"/>
</dbReference>
<keyword evidence="1" id="KW-0732">Signal</keyword>
<feature type="signal peptide" evidence="1">
    <location>
        <begin position="1"/>
        <end position="27"/>
    </location>
</feature>
<feature type="chain" id="PRO_5011608637" evidence="1">
    <location>
        <begin position="28"/>
        <end position="229"/>
    </location>
</feature>
<gene>
    <name evidence="2" type="ORF">SAMN04487864_1214</name>
</gene>
<evidence type="ECO:0000256" key="1">
    <source>
        <dbReference type="SAM" id="SignalP"/>
    </source>
</evidence>
<keyword evidence="3" id="KW-1185">Reference proteome</keyword>
<dbReference type="AlphaFoldDB" id="A0A1G6P7H1"/>